<dbReference type="InterPro" id="IPR027417">
    <property type="entry name" value="P-loop_NTPase"/>
</dbReference>
<dbReference type="GO" id="GO:0043531">
    <property type="term" value="F:ADP binding"/>
    <property type="evidence" value="ECO:0007669"/>
    <property type="project" value="InterPro"/>
</dbReference>
<dbReference type="FunFam" id="3.40.50.10140:FF:000007">
    <property type="entry name" value="Disease resistance protein (TIR-NBS-LRR class)"/>
    <property type="match status" value="1"/>
</dbReference>
<dbReference type="GeneID" id="110765981"/>
<evidence type="ECO:0000256" key="3">
    <source>
        <dbReference type="ARBA" id="ARBA00022821"/>
    </source>
</evidence>
<dbReference type="InterPro" id="IPR042197">
    <property type="entry name" value="Apaf_helical"/>
</dbReference>
<keyword evidence="6" id="KW-1185">Reference proteome</keyword>
<dbReference type="Pfam" id="PF23282">
    <property type="entry name" value="WHD_ROQ1"/>
    <property type="match status" value="1"/>
</dbReference>
<dbReference type="KEGG" id="pavi:110765981"/>
<dbReference type="RefSeq" id="XP_021824926.1">
    <property type="nucleotide sequence ID" value="XM_021969234.1"/>
</dbReference>
<dbReference type="InterPro" id="IPR002182">
    <property type="entry name" value="NB-ARC"/>
</dbReference>
<dbReference type="PRINTS" id="PR00364">
    <property type="entry name" value="DISEASERSIST"/>
</dbReference>
<reference evidence="7" key="1">
    <citation type="submission" date="2025-08" db="UniProtKB">
        <authorList>
            <consortium name="RefSeq"/>
        </authorList>
    </citation>
    <scope>IDENTIFICATION</scope>
</reference>
<dbReference type="InterPro" id="IPR000157">
    <property type="entry name" value="TIR_dom"/>
</dbReference>
<dbReference type="SMART" id="SM00255">
    <property type="entry name" value="TIR"/>
    <property type="match status" value="1"/>
</dbReference>
<dbReference type="PANTHER" id="PTHR11017">
    <property type="entry name" value="LEUCINE-RICH REPEAT-CONTAINING PROTEIN"/>
    <property type="match status" value="1"/>
</dbReference>
<proteinExistence type="predicted"/>
<accession>A0A6P5TCK7</accession>
<dbReference type="InterPro" id="IPR044974">
    <property type="entry name" value="Disease_R_plants"/>
</dbReference>
<dbReference type="Gene3D" id="3.40.50.300">
    <property type="entry name" value="P-loop containing nucleotide triphosphate hydrolases"/>
    <property type="match status" value="1"/>
</dbReference>
<dbReference type="AlphaFoldDB" id="A0A6P5TCK7"/>
<dbReference type="PROSITE" id="PS50104">
    <property type="entry name" value="TIR"/>
    <property type="match status" value="1"/>
</dbReference>
<dbReference type="Gene3D" id="3.80.10.10">
    <property type="entry name" value="Ribonuclease Inhibitor"/>
    <property type="match status" value="2"/>
</dbReference>
<gene>
    <name evidence="7" type="primary">LOC110765981</name>
</gene>
<keyword evidence="2" id="KW-0677">Repeat</keyword>
<dbReference type="GO" id="GO:0007165">
    <property type="term" value="P:signal transduction"/>
    <property type="evidence" value="ECO:0007669"/>
    <property type="project" value="InterPro"/>
</dbReference>
<protein>
    <submittedName>
        <fullName evidence="7">TMV resistance protein N-like</fullName>
    </submittedName>
</protein>
<feature type="domain" description="TIR" evidence="5">
    <location>
        <begin position="24"/>
        <end position="202"/>
    </location>
</feature>
<evidence type="ECO:0000313" key="6">
    <source>
        <dbReference type="Proteomes" id="UP000515124"/>
    </source>
</evidence>
<evidence type="ECO:0000259" key="5">
    <source>
        <dbReference type="PROSITE" id="PS50104"/>
    </source>
</evidence>
<keyword evidence="1" id="KW-0433">Leucine-rich repeat</keyword>
<dbReference type="SUPFAM" id="SSF52200">
    <property type="entry name" value="Toll/Interleukin receptor TIR domain"/>
    <property type="match status" value="1"/>
</dbReference>
<dbReference type="Gene3D" id="3.40.50.10140">
    <property type="entry name" value="Toll/interleukin-1 receptor homology (TIR) domain"/>
    <property type="match status" value="1"/>
</dbReference>
<dbReference type="Pfam" id="PF23286">
    <property type="entry name" value="LRR_13"/>
    <property type="match status" value="1"/>
</dbReference>
<evidence type="ECO:0000256" key="1">
    <source>
        <dbReference type="ARBA" id="ARBA00022614"/>
    </source>
</evidence>
<dbReference type="Pfam" id="PF01582">
    <property type="entry name" value="TIR"/>
    <property type="match status" value="1"/>
</dbReference>
<dbReference type="Proteomes" id="UP000515124">
    <property type="component" value="Unplaced"/>
</dbReference>
<dbReference type="Gene3D" id="1.10.8.430">
    <property type="entry name" value="Helical domain of apoptotic protease-activating factors"/>
    <property type="match status" value="1"/>
</dbReference>
<dbReference type="InterPro" id="IPR058192">
    <property type="entry name" value="WHD_ROQ1-like"/>
</dbReference>
<dbReference type="PANTHER" id="PTHR11017:SF578">
    <property type="entry name" value="ADP-RIBOSYL CYCLASE_CYCLIC ADP-RIBOSE HYDROLASE"/>
    <property type="match status" value="1"/>
</dbReference>
<organism evidence="6 7">
    <name type="scientific">Prunus avium</name>
    <name type="common">Cherry</name>
    <name type="synonym">Cerasus avium</name>
    <dbReference type="NCBI Taxonomy" id="42229"/>
    <lineage>
        <taxon>Eukaryota</taxon>
        <taxon>Viridiplantae</taxon>
        <taxon>Streptophyta</taxon>
        <taxon>Embryophyta</taxon>
        <taxon>Tracheophyta</taxon>
        <taxon>Spermatophyta</taxon>
        <taxon>Magnoliopsida</taxon>
        <taxon>eudicotyledons</taxon>
        <taxon>Gunneridae</taxon>
        <taxon>Pentapetalae</taxon>
        <taxon>rosids</taxon>
        <taxon>fabids</taxon>
        <taxon>Rosales</taxon>
        <taxon>Rosaceae</taxon>
        <taxon>Amygdaloideae</taxon>
        <taxon>Amygdaleae</taxon>
        <taxon>Prunus</taxon>
    </lineage>
</organism>
<evidence type="ECO:0000256" key="2">
    <source>
        <dbReference type="ARBA" id="ARBA00022737"/>
    </source>
</evidence>
<sequence length="1185" mass="135005">MDLDTTRLLGAPSPSSSSFFTNSWTHDVFLSFRGEDTRCNFTDHLHKNLVQRGIKTFIDYELPRGEEISQTLVDAIEGSRCSVIVFSENYASSKWCLDELAHIIQCRNSKQQMVWPVFYKVDPSDVRHQRGSYGEALANHESKFEDEKLTNHDERNFQDNMKKVLRWKEALTKAAKLSGSHYLEGRETEFIQNIVNEISLRVLNDTHINVAKYQVGIEARVRDIHKVLDVGGDDVRMVGIWGSGGIGKTTVAKAVYNSLVHVFDGSCFLENVRERSIPYGGLVDLQNLLLDEILREKEIKVTSADKGINVIKERLSRKKVLVIVDDVDHLDQLNNLVGGCDWFGLGSRIIITTRDKHLLTSHQVSIIYKANKLNFGESLDLFISWNGGRSKNLDDDYVKAAETVVKHAQGLPLALKVLGSHLCGRSIDEWHDALDGNLHSDIKKTLKISYDALEYSVQEVFLDVACFFKGRTVYDVIPILEGCDLKPKYAIKVLVDKALINIEQGRIGMHDLLEELGRGIVYQESPNEPGERSRLWFHEDVYRVLTERTGTNNIKGIIAKFPTPDDICLSGDSFSKMKNLRLFINVNAQFYGDHVDYLSNELRFLHWPGCSLQTLPSTFNPRKLVELYMPRSRLSQLGEGFKRLQNLTSMNFESCEFLTKTPNISGIPNLQSLNLDYCTSLVEVHPSVGFHDKLVGLSLEGCHNLTLLPIIKSKSLEVLNLEYCRRLETFPEIGGKMDSLHHMFLCGSGIKEFPASIAYLMSLKFLDLSSCENLTNLPPSIYELEHLNEIHLRGIRKLVTFPNTMKSEVLGNAESLPLVLPSLEAFTLEESNLSEFNFLRTLDCVSTLSILDLTRSDFLVSIPEWITKFVNLRDLYLHGCKRLRDIPELPPKIVKLDASDCISLERFSSLSNILKGKKDSQMIKLVDLSNCQRLCGNLARDLTKKQNILAKEQITLFFDHLLSSRKHGFQVVFPASFEALSTLFRCHKDVKEHDESCELLIEIPPNFKCQNQGLALYAALDNPQKNIRLYHWFLTKISVNQPGVEPHFIQFDNHFRKIGSGHVWLCYVRFREMFYVASVDDQLAHFPVLVDDQITWPQSPFACRVNFQNLTADSLRFKSFGVHLVMTQDDEDLSIFTEDGESESDDLEDANERFDGDNCVDLCEDEQDSEHDYFSCEDNEDGYFH</sequence>
<dbReference type="GO" id="GO:0006952">
    <property type="term" value="P:defense response"/>
    <property type="evidence" value="ECO:0007669"/>
    <property type="project" value="InterPro"/>
</dbReference>
<dbReference type="Pfam" id="PF00931">
    <property type="entry name" value="NB-ARC"/>
    <property type="match status" value="1"/>
</dbReference>
<dbReference type="InterPro" id="IPR035897">
    <property type="entry name" value="Toll_tir_struct_dom_sf"/>
</dbReference>
<evidence type="ECO:0000313" key="7">
    <source>
        <dbReference type="RefSeq" id="XP_021824926.1"/>
    </source>
</evidence>
<name>A0A6P5TCK7_PRUAV</name>
<dbReference type="InterPro" id="IPR058546">
    <property type="entry name" value="RPS4B/Roq1-like_LRR"/>
</dbReference>
<keyword evidence="3" id="KW-0611">Plant defense</keyword>
<evidence type="ECO:0000256" key="4">
    <source>
        <dbReference type="ARBA" id="ARBA00023027"/>
    </source>
</evidence>
<dbReference type="SUPFAM" id="SSF52058">
    <property type="entry name" value="L domain-like"/>
    <property type="match status" value="1"/>
</dbReference>
<dbReference type="InterPro" id="IPR032675">
    <property type="entry name" value="LRR_dom_sf"/>
</dbReference>
<dbReference type="SUPFAM" id="SSF52540">
    <property type="entry name" value="P-loop containing nucleoside triphosphate hydrolases"/>
    <property type="match status" value="1"/>
</dbReference>
<keyword evidence="4" id="KW-0520">NAD</keyword>